<comment type="subcellular location">
    <subcellularLocation>
        <location evidence="1 8">Nucleus</location>
    </subcellularLocation>
</comment>
<dbReference type="InterPro" id="IPR013197">
    <property type="entry name" value="RNA_pol_III_RPC82-rel_HTH"/>
</dbReference>
<evidence type="ECO:0000259" key="11">
    <source>
        <dbReference type="Pfam" id="PF22536"/>
    </source>
</evidence>
<feature type="region of interest" description="Disordered" evidence="9">
    <location>
        <begin position="186"/>
        <end position="206"/>
    </location>
</feature>
<dbReference type="Pfam" id="PF22536">
    <property type="entry name" value="WHD_POLR3C"/>
    <property type="match status" value="1"/>
</dbReference>
<dbReference type="eggNOG" id="KOG2587">
    <property type="taxonomic scope" value="Eukaryota"/>
</dbReference>
<dbReference type="Proteomes" id="UP000002009">
    <property type="component" value="Chromosome 1"/>
</dbReference>
<comment type="subunit">
    <text evidence="3 8">Component of the RNA polymerase III (Pol III) complex consisting of 17 subunits.</text>
</comment>
<evidence type="ECO:0000313" key="13">
    <source>
        <dbReference type="Proteomes" id="UP000002009"/>
    </source>
</evidence>
<evidence type="ECO:0000259" key="10">
    <source>
        <dbReference type="Pfam" id="PF08221"/>
    </source>
</evidence>
<reference evidence="12 13" key="1">
    <citation type="journal article" date="2009" name="Science">
        <title>Green evolution and dynamic adaptations revealed by genomes of the marine picoeukaryotes Micromonas.</title>
        <authorList>
            <person name="Worden A.Z."/>
            <person name="Lee J.H."/>
            <person name="Mock T."/>
            <person name="Rouze P."/>
            <person name="Simmons M.P."/>
            <person name="Aerts A.L."/>
            <person name="Allen A.E."/>
            <person name="Cuvelier M.L."/>
            <person name="Derelle E."/>
            <person name="Everett M.V."/>
            <person name="Foulon E."/>
            <person name="Grimwood J."/>
            <person name="Gundlach H."/>
            <person name="Henrissat B."/>
            <person name="Napoli C."/>
            <person name="McDonald S.M."/>
            <person name="Parker M.S."/>
            <person name="Rombauts S."/>
            <person name="Salamov A."/>
            <person name="Von Dassow P."/>
            <person name="Badger J.H."/>
            <person name="Coutinho P.M."/>
            <person name="Demir E."/>
            <person name="Dubchak I."/>
            <person name="Gentemann C."/>
            <person name="Eikrem W."/>
            <person name="Gready J.E."/>
            <person name="John U."/>
            <person name="Lanier W."/>
            <person name="Lindquist E.A."/>
            <person name="Lucas S."/>
            <person name="Mayer K.F."/>
            <person name="Moreau H."/>
            <person name="Not F."/>
            <person name="Otillar R."/>
            <person name="Panaud O."/>
            <person name="Pangilinan J."/>
            <person name="Paulsen I."/>
            <person name="Piegu B."/>
            <person name="Poliakov A."/>
            <person name="Robbens S."/>
            <person name="Schmutz J."/>
            <person name="Toulza E."/>
            <person name="Wyss T."/>
            <person name="Zelensky A."/>
            <person name="Zhou K."/>
            <person name="Armbrust E.V."/>
            <person name="Bhattacharya D."/>
            <person name="Goodenough U.W."/>
            <person name="Van de Peer Y."/>
            <person name="Grigoriev I.V."/>
        </authorList>
    </citation>
    <scope>NUCLEOTIDE SEQUENCE [LARGE SCALE GENOMIC DNA]</scope>
    <source>
        <strain evidence="13">RCC299 / NOUM17</strain>
    </source>
</reference>
<sequence length="493" mass="56713">MSHQRIHDQYEISLACGIVTESFGKDPGKICRAMLYHGSRTLRETVQETGLSPSRSQRALLILAQHNVVLVIPESRDEDECQYYTKLGVILERLRYPQYLLFAQEHYRGSHNLLIECLLENGRLDEHQLMAGIASKTESDRIGLKRAIVSSSRQALAQLAEDQLIISVPLFIESNGTSRSNFVTRGQTSVSQNSVPSQTVKKIDDAGRKTEDDIKEGKQNNLWLINCDEFTFRLRRDACAAVFREKVGEPARHLLLEEVEFNNEAFLLSNKIDTPRKSVHGSSFRDYSGLVQTLPNLKYSTCQSCINNNEAHFHNIKLKHVMSLVRSKEIEAVVRERFGGPACRIFRLLLMKRNLEQKQIAEMAMIPVKDTRELLYKLLKAKYVQIQEVARTSDHAPSRTFYLWRVDLPYVEEQVGREIHHATFNVRARLMFEMSREQETLLLLGKAQHTNDFPLTMKQRDSLIRMKTVAARLECSMMRLNELGLFFNTRADE</sequence>
<keyword evidence="5 8" id="KW-0240">DNA-directed RNA polymerase</keyword>
<evidence type="ECO:0000256" key="2">
    <source>
        <dbReference type="ARBA" id="ARBA00006835"/>
    </source>
</evidence>
<dbReference type="InterPro" id="IPR039748">
    <property type="entry name" value="RPC3"/>
</dbReference>
<name>C1FE42_MICCC</name>
<comment type="similarity">
    <text evidence="8">Belongs to the eukaryotic RPC3/POLR3C RNA polymerase subunit family.</text>
</comment>
<dbReference type="AlphaFoldDB" id="C1FE42"/>
<dbReference type="GO" id="GO:0003697">
    <property type="term" value="F:single-stranded DNA binding"/>
    <property type="evidence" value="ECO:0007669"/>
    <property type="project" value="UniProtKB-UniRule"/>
</dbReference>
<dbReference type="GeneID" id="8250168"/>
<protein>
    <recommendedName>
        <fullName evidence="4 8">DNA-directed RNA polymerase III subunit RPC3</fullName>
        <shortName evidence="8">RNA polymerase III subunit C3</shortName>
    </recommendedName>
</protein>
<dbReference type="Gene3D" id="1.10.10.10">
    <property type="entry name" value="Winged helix-like DNA-binding domain superfamily/Winged helix DNA-binding domain"/>
    <property type="match status" value="3"/>
</dbReference>
<dbReference type="KEGG" id="mis:MICPUN_107346"/>
<dbReference type="OMA" id="GQYVVHM"/>
<keyword evidence="7 8" id="KW-0539">Nucleus</keyword>
<evidence type="ECO:0000256" key="7">
    <source>
        <dbReference type="ARBA" id="ARBA00023242"/>
    </source>
</evidence>
<proteinExistence type="inferred from homology"/>
<dbReference type="OrthoDB" id="498446at2759"/>
<dbReference type="SUPFAM" id="SSF46785">
    <property type="entry name" value="Winged helix' DNA-binding domain"/>
    <property type="match status" value="1"/>
</dbReference>
<evidence type="ECO:0000256" key="8">
    <source>
        <dbReference type="RuleBase" id="RU367076"/>
    </source>
</evidence>
<feature type="domain" description="RNA polymerase III subunit RPC82-related helix-turn-helix" evidence="10">
    <location>
        <begin position="16"/>
        <end position="69"/>
    </location>
</feature>
<dbReference type="EMBL" id="CP001574">
    <property type="protein sequence ID" value="ACO68896.1"/>
    <property type="molecule type" value="Genomic_DNA"/>
</dbReference>
<feature type="domain" description="DNA-directed RNA polymerase III subunit RPC3 winged-helix" evidence="11">
    <location>
        <begin position="330"/>
        <end position="406"/>
    </location>
</feature>
<dbReference type="FunFam" id="1.10.10.10:FF:000420">
    <property type="entry name" value="RNA polymerase III subunit, putative"/>
    <property type="match status" value="1"/>
</dbReference>
<evidence type="ECO:0000256" key="5">
    <source>
        <dbReference type="ARBA" id="ARBA00022478"/>
    </source>
</evidence>
<keyword evidence="6 8" id="KW-0804">Transcription</keyword>
<gene>
    <name evidence="12" type="primary">RPC3</name>
    <name evidence="12" type="ORF">MICPUN_107346</name>
</gene>
<comment type="function">
    <text evidence="8">DNA-dependent RNA polymerase catalyzes the transcription of DNA into RNA using the four ribonucleoside triphosphates as substrates. Specific core component of RNA polymerase III which synthesizes small RNAs, such as 5S rRNA and tRNAs.</text>
</comment>
<dbReference type="PANTHER" id="PTHR12949">
    <property type="entry name" value="RNA POLYMERASE III DNA DIRECTED -RELATED"/>
    <property type="match status" value="1"/>
</dbReference>
<accession>C1FE42</accession>
<comment type="similarity">
    <text evidence="2">Belongs to the RNA polymerase beta chain family.</text>
</comment>
<keyword evidence="13" id="KW-1185">Reference proteome</keyword>
<dbReference type="PANTHER" id="PTHR12949:SF0">
    <property type="entry name" value="DNA-DIRECTED RNA POLYMERASE III SUBUNIT RPC3"/>
    <property type="match status" value="1"/>
</dbReference>
<dbReference type="RefSeq" id="XP_002507638.1">
    <property type="nucleotide sequence ID" value="XM_002507592.1"/>
</dbReference>
<evidence type="ECO:0000313" key="12">
    <source>
        <dbReference type="EMBL" id="ACO68896.1"/>
    </source>
</evidence>
<feature type="compositionally biased region" description="Polar residues" evidence="9">
    <location>
        <begin position="186"/>
        <end position="200"/>
    </location>
</feature>
<evidence type="ECO:0000256" key="9">
    <source>
        <dbReference type="SAM" id="MobiDB-lite"/>
    </source>
</evidence>
<evidence type="ECO:0000256" key="3">
    <source>
        <dbReference type="ARBA" id="ARBA00011206"/>
    </source>
</evidence>
<organism evidence="12 13">
    <name type="scientific">Micromonas commoda (strain RCC299 / NOUM17 / CCMP2709)</name>
    <name type="common">Picoplanktonic green alga</name>
    <dbReference type="NCBI Taxonomy" id="296587"/>
    <lineage>
        <taxon>Eukaryota</taxon>
        <taxon>Viridiplantae</taxon>
        <taxon>Chlorophyta</taxon>
        <taxon>Mamiellophyceae</taxon>
        <taxon>Mamiellales</taxon>
        <taxon>Mamiellaceae</taxon>
        <taxon>Micromonas</taxon>
    </lineage>
</organism>
<dbReference type="InterPro" id="IPR055207">
    <property type="entry name" value="POLR3C_WHD"/>
</dbReference>
<dbReference type="InterPro" id="IPR036388">
    <property type="entry name" value="WH-like_DNA-bd_sf"/>
</dbReference>
<evidence type="ECO:0000256" key="4">
    <source>
        <dbReference type="ARBA" id="ARBA00016689"/>
    </source>
</evidence>
<dbReference type="Pfam" id="PF08221">
    <property type="entry name" value="HTH_9"/>
    <property type="match status" value="1"/>
</dbReference>
<dbReference type="STRING" id="296587.C1FE42"/>
<dbReference type="GO" id="GO:0005666">
    <property type="term" value="C:RNA polymerase III complex"/>
    <property type="evidence" value="ECO:0007669"/>
    <property type="project" value="UniProtKB-UniRule"/>
</dbReference>
<dbReference type="InParanoid" id="C1FE42"/>
<evidence type="ECO:0000256" key="1">
    <source>
        <dbReference type="ARBA" id="ARBA00004123"/>
    </source>
</evidence>
<dbReference type="InterPro" id="IPR036390">
    <property type="entry name" value="WH_DNA-bd_sf"/>
</dbReference>
<dbReference type="FunCoup" id="C1FE42">
    <property type="interactions" value="1747"/>
</dbReference>
<evidence type="ECO:0000256" key="6">
    <source>
        <dbReference type="ARBA" id="ARBA00023163"/>
    </source>
</evidence>